<organism evidence="2 3">
    <name type="scientific">Pleuronectes platessa</name>
    <name type="common">European plaice</name>
    <dbReference type="NCBI Taxonomy" id="8262"/>
    <lineage>
        <taxon>Eukaryota</taxon>
        <taxon>Metazoa</taxon>
        <taxon>Chordata</taxon>
        <taxon>Craniata</taxon>
        <taxon>Vertebrata</taxon>
        <taxon>Euteleostomi</taxon>
        <taxon>Actinopterygii</taxon>
        <taxon>Neopterygii</taxon>
        <taxon>Teleostei</taxon>
        <taxon>Neoteleostei</taxon>
        <taxon>Acanthomorphata</taxon>
        <taxon>Carangaria</taxon>
        <taxon>Pleuronectiformes</taxon>
        <taxon>Pleuronectoidei</taxon>
        <taxon>Pleuronectidae</taxon>
        <taxon>Pleuronectes</taxon>
    </lineage>
</organism>
<evidence type="ECO:0000313" key="3">
    <source>
        <dbReference type="Proteomes" id="UP001153269"/>
    </source>
</evidence>
<reference evidence="2" key="1">
    <citation type="submission" date="2020-03" db="EMBL/GenBank/DDBJ databases">
        <authorList>
            <person name="Weist P."/>
        </authorList>
    </citation>
    <scope>NUCLEOTIDE SEQUENCE</scope>
</reference>
<evidence type="ECO:0000256" key="1">
    <source>
        <dbReference type="SAM" id="MobiDB-lite"/>
    </source>
</evidence>
<evidence type="ECO:0000313" key="2">
    <source>
        <dbReference type="EMBL" id="CAB1453359.1"/>
    </source>
</evidence>
<keyword evidence="3" id="KW-1185">Reference proteome</keyword>
<feature type="compositionally biased region" description="Basic and acidic residues" evidence="1">
    <location>
        <begin position="146"/>
        <end position="163"/>
    </location>
</feature>
<dbReference type="AlphaFoldDB" id="A0A9N7Z9A6"/>
<dbReference type="Proteomes" id="UP001153269">
    <property type="component" value="Unassembled WGS sequence"/>
</dbReference>
<comment type="caution">
    <text evidence="2">The sequence shown here is derived from an EMBL/GenBank/DDBJ whole genome shotgun (WGS) entry which is preliminary data.</text>
</comment>
<sequence>MKHSAGDTDCSPEGITIRLLFVPRINFQTVAASLGPVEHVTPERKQDYAPKSHVPLHGSPLPLELRLWSGGLRVEAGAQLNKMMLTPLDGGKNGRFLTEEFTDLGGSGTAKGEMGLFFSSPLHNAAYPIKEPPDPFVGGGEWTSEGGRHGEGERERDGGMEGERARAANPLLPTLSCLCSQPHFTAN</sequence>
<name>A0A9N7Z9A6_PLEPL</name>
<gene>
    <name evidence="2" type="ORF">PLEPLA_LOCUS41112</name>
</gene>
<protein>
    <submittedName>
        <fullName evidence="2">Uncharacterized protein</fullName>
    </submittedName>
</protein>
<proteinExistence type="predicted"/>
<accession>A0A9N7Z9A6</accession>
<dbReference type="EMBL" id="CADEAL010004167">
    <property type="protein sequence ID" value="CAB1453359.1"/>
    <property type="molecule type" value="Genomic_DNA"/>
</dbReference>
<feature type="region of interest" description="Disordered" evidence="1">
    <location>
        <begin position="138"/>
        <end position="163"/>
    </location>
</feature>